<evidence type="ECO:0000256" key="7">
    <source>
        <dbReference type="ARBA" id="ARBA00023054"/>
    </source>
</evidence>
<dbReference type="GO" id="GO:0005783">
    <property type="term" value="C:endoplasmic reticulum"/>
    <property type="evidence" value="ECO:0007669"/>
    <property type="project" value="TreeGrafter"/>
</dbReference>
<dbReference type="KEGG" id="som:SOMG_03019"/>
<comment type="subcellular location">
    <subcellularLocation>
        <location evidence="1">Membrane</location>
        <topology evidence="1">Single-pass type IV membrane protein</topology>
    </subcellularLocation>
</comment>
<evidence type="ECO:0000313" key="10">
    <source>
        <dbReference type="EMBL" id="WBW73331.1"/>
    </source>
</evidence>
<organism evidence="10 11">
    <name type="scientific">Schizosaccharomyces osmophilus</name>
    <dbReference type="NCBI Taxonomy" id="2545709"/>
    <lineage>
        <taxon>Eukaryota</taxon>
        <taxon>Fungi</taxon>
        <taxon>Dikarya</taxon>
        <taxon>Ascomycota</taxon>
        <taxon>Taphrinomycotina</taxon>
        <taxon>Schizosaccharomycetes</taxon>
        <taxon>Schizosaccharomycetales</taxon>
        <taxon>Schizosaccharomycetaceae</taxon>
        <taxon>Schizosaccharomyces</taxon>
    </lineage>
</organism>
<dbReference type="AlphaFoldDB" id="A0AAE9WBM6"/>
<reference evidence="10 11" key="1">
    <citation type="journal article" date="2023" name="G3 (Bethesda)">
        <title>A high-quality reference genome for the fission yeast Schizosaccharomyces osmophilus.</title>
        <authorList>
            <person name="Jia G.S."/>
            <person name="Zhang W.C."/>
            <person name="Liang Y."/>
            <person name="Liu X.H."/>
            <person name="Rhind N."/>
            <person name="Pidoux A."/>
            <person name="Brysch-Herzberg M."/>
            <person name="Du L.L."/>
        </authorList>
    </citation>
    <scope>NUCLEOTIDE SEQUENCE [LARGE SCALE GENOMIC DNA]</scope>
    <source>
        <strain evidence="10 11">CBS 15793</strain>
    </source>
</reference>
<accession>A0AAE9WBM6</accession>
<gene>
    <name evidence="10" type="primary">ufe1</name>
    <name evidence="10" type="ORF">SOMG_03019</name>
</gene>
<proteinExistence type="inferred from homology"/>
<sequence length="322" mass="36535">MANRTNEFFGFIKKGNVDLETLSLRKPKLSNVQDGFLAEAYIIHNTIVHLCTFLEKIRGAYLKGQAVSNVHKLSKPLMESSLEELSKLELNDLQRDEIDHEASTIINSCVQKIGSLQKKLKDKQSQIPKRTGWLQGLKSPEKLTKSETIVAHCSSILWYLQNELSDVSSSLYQLQDLRLRRAQERKTIMSDILHPQQTSDMSSAEIPDSELPNYFSQEQLVQLEQDNDLMLQEFEHTMQQVQETGKSLAEIARLQTEISTHLSIQSTAAEKLYEDAMNVADSITGGNRQLVHAKSRSSRTAKIFFFLFTILGLVLLALDRIV</sequence>
<dbReference type="GO" id="GO:0031201">
    <property type="term" value="C:SNARE complex"/>
    <property type="evidence" value="ECO:0007669"/>
    <property type="project" value="TreeGrafter"/>
</dbReference>
<dbReference type="PANTHER" id="PTHR15959:SF0">
    <property type="entry name" value="SYNTAXIN-18"/>
    <property type="match status" value="1"/>
</dbReference>
<evidence type="ECO:0000256" key="1">
    <source>
        <dbReference type="ARBA" id="ARBA00004211"/>
    </source>
</evidence>
<name>A0AAE9WBM6_9SCHI</name>
<evidence type="ECO:0000256" key="6">
    <source>
        <dbReference type="ARBA" id="ARBA00022989"/>
    </source>
</evidence>
<evidence type="ECO:0000256" key="4">
    <source>
        <dbReference type="ARBA" id="ARBA00022692"/>
    </source>
</evidence>
<dbReference type="EMBL" id="CP115612">
    <property type="protein sequence ID" value="WBW73331.1"/>
    <property type="molecule type" value="Genomic_DNA"/>
</dbReference>
<evidence type="ECO:0000256" key="9">
    <source>
        <dbReference type="SAM" id="Phobius"/>
    </source>
</evidence>
<keyword evidence="11" id="KW-1185">Reference proteome</keyword>
<evidence type="ECO:0000256" key="2">
    <source>
        <dbReference type="ARBA" id="ARBA00009063"/>
    </source>
</evidence>
<dbReference type="InterPro" id="IPR010989">
    <property type="entry name" value="SNARE"/>
</dbReference>
<dbReference type="Gene3D" id="1.20.5.110">
    <property type="match status" value="1"/>
</dbReference>
<keyword evidence="3" id="KW-0813">Transport</keyword>
<evidence type="ECO:0000256" key="5">
    <source>
        <dbReference type="ARBA" id="ARBA00022927"/>
    </source>
</evidence>
<dbReference type="GeneID" id="80876499"/>
<dbReference type="GO" id="GO:0006890">
    <property type="term" value="P:retrograde vesicle-mediated transport, Golgi to endoplasmic reticulum"/>
    <property type="evidence" value="ECO:0007669"/>
    <property type="project" value="TreeGrafter"/>
</dbReference>
<comment type="similarity">
    <text evidence="2">Belongs to the syntaxin family.</text>
</comment>
<keyword evidence="4 9" id="KW-0812">Transmembrane</keyword>
<protein>
    <submittedName>
        <fullName evidence="10">SNARE Ufe1</fullName>
    </submittedName>
</protein>
<evidence type="ECO:0000256" key="3">
    <source>
        <dbReference type="ARBA" id="ARBA00022448"/>
    </source>
</evidence>
<dbReference type="Proteomes" id="UP001212411">
    <property type="component" value="Chromosome 2"/>
</dbReference>
<dbReference type="PANTHER" id="PTHR15959">
    <property type="entry name" value="SYNTAXIN-18"/>
    <property type="match status" value="1"/>
</dbReference>
<evidence type="ECO:0000256" key="8">
    <source>
        <dbReference type="ARBA" id="ARBA00023136"/>
    </source>
</evidence>
<keyword evidence="5" id="KW-0653">Protein transport</keyword>
<feature type="transmembrane region" description="Helical" evidence="9">
    <location>
        <begin position="303"/>
        <end position="321"/>
    </location>
</feature>
<dbReference type="GO" id="GO:0015031">
    <property type="term" value="P:protein transport"/>
    <property type="evidence" value="ECO:0007669"/>
    <property type="project" value="UniProtKB-KW"/>
</dbReference>
<keyword evidence="8 9" id="KW-0472">Membrane</keyword>
<evidence type="ECO:0000313" key="11">
    <source>
        <dbReference type="Proteomes" id="UP001212411"/>
    </source>
</evidence>
<dbReference type="SUPFAM" id="SSF47661">
    <property type="entry name" value="t-snare proteins"/>
    <property type="match status" value="1"/>
</dbReference>
<keyword evidence="6 9" id="KW-1133">Transmembrane helix</keyword>
<keyword evidence="7" id="KW-0175">Coiled coil</keyword>
<dbReference type="RefSeq" id="XP_056037574.1">
    <property type="nucleotide sequence ID" value="XM_056181810.1"/>
</dbReference>